<sequence>MDNVPGTAPQPVAGRPFRHPSNCPQQLKPRPRNDRIRRLSTPKDEFSTTAIAVILLFC</sequence>
<feature type="compositionally biased region" description="Basic and acidic residues" evidence="1">
    <location>
        <begin position="31"/>
        <end position="41"/>
    </location>
</feature>
<dbReference type="VEuPathDB" id="FungiDB:ASPZODRAFT_134707"/>
<name>A0A1L9SBN5_9EURO</name>
<accession>A0A1L9SBN5</accession>
<dbReference type="EMBL" id="KV878347">
    <property type="protein sequence ID" value="OJJ44625.1"/>
    <property type="molecule type" value="Genomic_DNA"/>
</dbReference>
<gene>
    <name evidence="2" type="ORF">ASPZODRAFT_134707</name>
</gene>
<reference evidence="3" key="1">
    <citation type="journal article" date="2017" name="Genome Biol.">
        <title>Comparative genomics reveals high biological diversity and specific adaptations in the industrially and medically important fungal genus Aspergillus.</title>
        <authorList>
            <person name="de Vries R.P."/>
            <person name="Riley R."/>
            <person name="Wiebenga A."/>
            <person name="Aguilar-Osorio G."/>
            <person name="Amillis S."/>
            <person name="Uchima C.A."/>
            <person name="Anderluh G."/>
            <person name="Asadollahi M."/>
            <person name="Askin M."/>
            <person name="Barry K."/>
            <person name="Battaglia E."/>
            <person name="Bayram O."/>
            <person name="Benocci T."/>
            <person name="Braus-Stromeyer S.A."/>
            <person name="Caldana C."/>
            <person name="Canovas D."/>
            <person name="Cerqueira G.C."/>
            <person name="Chen F."/>
            <person name="Chen W."/>
            <person name="Choi C."/>
            <person name="Clum A."/>
            <person name="Dos Santos R.A."/>
            <person name="Damasio A.R."/>
            <person name="Diallinas G."/>
            <person name="Emri T."/>
            <person name="Fekete E."/>
            <person name="Flipphi M."/>
            <person name="Freyberg S."/>
            <person name="Gallo A."/>
            <person name="Gournas C."/>
            <person name="Habgood R."/>
            <person name="Hainaut M."/>
            <person name="Harispe M.L."/>
            <person name="Henrissat B."/>
            <person name="Hilden K.S."/>
            <person name="Hope R."/>
            <person name="Hossain A."/>
            <person name="Karabika E."/>
            <person name="Karaffa L."/>
            <person name="Karanyi Z."/>
            <person name="Krasevec N."/>
            <person name="Kuo A."/>
            <person name="Kusch H."/>
            <person name="LaButti K."/>
            <person name="Lagendijk E.L."/>
            <person name="Lapidus A."/>
            <person name="Levasseur A."/>
            <person name="Lindquist E."/>
            <person name="Lipzen A."/>
            <person name="Logrieco A.F."/>
            <person name="MacCabe A."/>
            <person name="Maekelae M.R."/>
            <person name="Malavazi I."/>
            <person name="Melin P."/>
            <person name="Meyer V."/>
            <person name="Mielnichuk N."/>
            <person name="Miskei M."/>
            <person name="Molnar A.P."/>
            <person name="Mule G."/>
            <person name="Ngan C.Y."/>
            <person name="Orejas M."/>
            <person name="Orosz E."/>
            <person name="Ouedraogo J.P."/>
            <person name="Overkamp K.M."/>
            <person name="Park H.-S."/>
            <person name="Perrone G."/>
            <person name="Piumi F."/>
            <person name="Punt P.J."/>
            <person name="Ram A.F."/>
            <person name="Ramon A."/>
            <person name="Rauscher S."/>
            <person name="Record E."/>
            <person name="Riano-Pachon D.M."/>
            <person name="Robert V."/>
            <person name="Roehrig J."/>
            <person name="Ruller R."/>
            <person name="Salamov A."/>
            <person name="Salih N.S."/>
            <person name="Samson R.A."/>
            <person name="Sandor E."/>
            <person name="Sanguinetti M."/>
            <person name="Schuetze T."/>
            <person name="Sepcic K."/>
            <person name="Shelest E."/>
            <person name="Sherlock G."/>
            <person name="Sophianopoulou V."/>
            <person name="Squina F.M."/>
            <person name="Sun H."/>
            <person name="Susca A."/>
            <person name="Todd R.B."/>
            <person name="Tsang A."/>
            <person name="Unkles S.E."/>
            <person name="van de Wiele N."/>
            <person name="van Rossen-Uffink D."/>
            <person name="Oliveira J.V."/>
            <person name="Vesth T.C."/>
            <person name="Visser J."/>
            <person name="Yu J.-H."/>
            <person name="Zhou M."/>
            <person name="Andersen M.R."/>
            <person name="Archer D.B."/>
            <person name="Baker S.E."/>
            <person name="Benoit I."/>
            <person name="Brakhage A.A."/>
            <person name="Braus G.H."/>
            <person name="Fischer R."/>
            <person name="Frisvad J.C."/>
            <person name="Goldman G.H."/>
            <person name="Houbraken J."/>
            <person name="Oakley B."/>
            <person name="Pocsi I."/>
            <person name="Scazzocchio C."/>
            <person name="Seiboth B."/>
            <person name="vanKuyk P.A."/>
            <person name="Wortman J."/>
            <person name="Dyer P.S."/>
            <person name="Grigoriev I.V."/>
        </authorList>
    </citation>
    <scope>NUCLEOTIDE SEQUENCE [LARGE SCALE GENOMIC DNA]</scope>
    <source>
        <strain evidence="3">CBS 506.65</strain>
    </source>
</reference>
<proteinExistence type="predicted"/>
<protein>
    <submittedName>
        <fullName evidence="2">Uncharacterized protein</fullName>
    </submittedName>
</protein>
<feature type="region of interest" description="Disordered" evidence="1">
    <location>
        <begin position="1"/>
        <end position="41"/>
    </location>
</feature>
<dbReference type="Proteomes" id="UP000184188">
    <property type="component" value="Unassembled WGS sequence"/>
</dbReference>
<evidence type="ECO:0000313" key="3">
    <source>
        <dbReference type="Proteomes" id="UP000184188"/>
    </source>
</evidence>
<dbReference type="RefSeq" id="XP_022579135.1">
    <property type="nucleotide sequence ID" value="XM_022723607.1"/>
</dbReference>
<dbReference type="GeneID" id="34610072"/>
<evidence type="ECO:0000313" key="2">
    <source>
        <dbReference type="EMBL" id="OJJ44625.1"/>
    </source>
</evidence>
<dbReference type="AlphaFoldDB" id="A0A1L9SBN5"/>
<keyword evidence="3" id="KW-1185">Reference proteome</keyword>
<organism evidence="2 3">
    <name type="scientific">Penicilliopsis zonata CBS 506.65</name>
    <dbReference type="NCBI Taxonomy" id="1073090"/>
    <lineage>
        <taxon>Eukaryota</taxon>
        <taxon>Fungi</taxon>
        <taxon>Dikarya</taxon>
        <taxon>Ascomycota</taxon>
        <taxon>Pezizomycotina</taxon>
        <taxon>Eurotiomycetes</taxon>
        <taxon>Eurotiomycetidae</taxon>
        <taxon>Eurotiales</taxon>
        <taxon>Aspergillaceae</taxon>
        <taxon>Penicilliopsis</taxon>
    </lineage>
</organism>
<evidence type="ECO:0000256" key="1">
    <source>
        <dbReference type="SAM" id="MobiDB-lite"/>
    </source>
</evidence>